<feature type="compositionally biased region" description="Basic and acidic residues" evidence="1">
    <location>
        <begin position="840"/>
        <end position="853"/>
    </location>
</feature>
<feature type="compositionally biased region" description="Basic and acidic residues" evidence="1">
    <location>
        <begin position="406"/>
        <end position="424"/>
    </location>
</feature>
<proteinExistence type="predicted"/>
<dbReference type="GO" id="GO:0006457">
    <property type="term" value="P:protein folding"/>
    <property type="evidence" value="ECO:0007669"/>
    <property type="project" value="TreeGrafter"/>
</dbReference>
<feature type="region of interest" description="Disordered" evidence="1">
    <location>
        <begin position="1489"/>
        <end position="1512"/>
    </location>
</feature>
<dbReference type="PANTHER" id="PTHR33322">
    <property type="entry name" value="BAG DOMAIN CONTAINING PROTEIN, EXPRESSED"/>
    <property type="match status" value="1"/>
</dbReference>
<feature type="compositionally biased region" description="Basic and acidic residues" evidence="1">
    <location>
        <begin position="757"/>
        <end position="786"/>
    </location>
</feature>
<dbReference type="Pfam" id="PF02179">
    <property type="entry name" value="BAG"/>
    <property type="match status" value="1"/>
</dbReference>
<evidence type="ECO:0000256" key="1">
    <source>
        <dbReference type="SAM" id="MobiDB-lite"/>
    </source>
</evidence>
<comment type="caution">
    <text evidence="3">The sequence shown here is derived from an EMBL/GenBank/DDBJ whole genome shotgun (WGS) entry which is preliminary data.</text>
</comment>
<feature type="compositionally biased region" description="Low complexity" evidence="1">
    <location>
        <begin position="857"/>
        <end position="866"/>
    </location>
</feature>
<evidence type="ECO:0000259" key="2">
    <source>
        <dbReference type="Pfam" id="PF02179"/>
    </source>
</evidence>
<reference evidence="3" key="1">
    <citation type="submission" date="2020-06" db="EMBL/GenBank/DDBJ databases">
        <title>WGS assembly of Ceratodon purpureus strain R40.</title>
        <authorList>
            <person name="Carey S.B."/>
            <person name="Jenkins J."/>
            <person name="Shu S."/>
            <person name="Lovell J.T."/>
            <person name="Sreedasyam A."/>
            <person name="Maumus F."/>
            <person name="Tiley G.P."/>
            <person name="Fernandez-Pozo N."/>
            <person name="Barry K."/>
            <person name="Chen C."/>
            <person name="Wang M."/>
            <person name="Lipzen A."/>
            <person name="Daum C."/>
            <person name="Saski C.A."/>
            <person name="Payton A.C."/>
            <person name="Mcbreen J.C."/>
            <person name="Conrad R.E."/>
            <person name="Kollar L.M."/>
            <person name="Olsson S."/>
            <person name="Huttunen S."/>
            <person name="Landis J.B."/>
            <person name="Wickett N.J."/>
            <person name="Johnson M.G."/>
            <person name="Rensing S.A."/>
            <person name="Grimwood J."/>
            <person name="Schmutz J."/>
            <person name="Mcdaniel S.F."/>
        </authorList>
    </citation>
    <scope>NUCLEOTIDE SEQUENCE</scope>
    <source>
        <strain evidence="3">R40</strain>
    </source>
</reference>
<feature type="compositionally biased region" description="Basic and acidic residues" evidence="1">
    <location>
        <begin position="464"/>
        <end position="505"/>
    </location>
</feature>
<feature type="region of interest" description="Disordered" evidence="1">
    <location>
        <begin position="294"/>
        <end position="318"/>
    </location>
</feature>
<accession>A0A8T0H3J2</accession>
<dbReference type="PROSITE" id="PS50096">
    <property type="entry name" value="IQ"/>
    <property type="match status" value="1"/>
</dbReference>
<gene>
    <name evidence="3" type="ORF">KC19_8G182000</name>
</gene>
<feature type="region of interest" description="Disordered" evidence="1">
    <location>
        <begin position="1123"/>
        <end position="1227"/>
    </location>
</feature>
<feature type="compositionally biased region" description="Polar residues" evidence="1">
    <location>
        <begin position="1170"/>
        <end position="1185"/>
    </location>
</feature>
<protein>
    <recommendedName>
        <fullName evidence="2">BAG domain-containing protein</fullName>
    </recommendedName>
</protein>
<feature type="region of interest" description="Disordered" evidence="1">
    <location>
        <begin position="356"/>
        <end position="509"/>
    </location>
</feature>
<evidence type="ECO:0000313" key="4">
    <source>
        <dbReference type="Proteomes" id="UP000822688"/>
    </source>
</evidence>
<dbReference type="Proteomes" id="UP000822688">
    <property type="component" value="Chromosome 8"/>
</dbReference>
<dbReference type="SUPFAM" id="SSF63491">
    <property type="entry name" value="BAG domain"/>
    <property type="match status" value="1"/>
</dbReference>
<dbReference type="InterPro" id="IPR040400">
    <property type="entry name" value="BAG5/6/7/8"/>
</dbReference>
<sequence>MARMMRDNGAVPVSYFSPAAPYTVPAHQGPYYVIPQSAHSIPQYSGAPQYVYNPSSAPGYGQSNGAPVFKVVPSQSHQHQYPIQNVVPVDGAKREVTLEEALENALRQQKQPKAQMVQQIPQSLAAPNAHHPVYVIPEGTMLGQPVHYNGYPVYRAEDMGDANRSHLPFRALGNHQQPSGVHYVDSHGFPITAPDGESQPYGLPAAQPGMRWKLVPIADSDREEARGAAPIVSPRAPSAPMMLLKSPDDDRASNVSHAPDSVLAGDNVVSAECDDPYKQLLSLFVPKLKDRVQAKDGKDSEGESKVAPSISTANSTGPEVEVKAAAPKSVRIIPVTDAPRDEKRVAAVTDAPREEKRVVVEGQGSLKEKGCSGTDAQAKPLSVKKQPNKPSTPTLKPIRLVPSLEFVKKKESKPVAGSKQEKQDNPGQKSQSKVDSHQASAENSGREKEVGAEMNGKEVLAATTHDEAGPKTEVAAKRAREKSVEGLSHVESHTVQVEKGDEPSAKKKRLITDSETAARLIQSVYRGYVVRRCQPLKHLHDIARVKSMLKEYQVLAADKSSLLEKCKDPVEWTKLSEGIMSLLLQLDVIQGVDPVVREIRKYTSKEVLKLQSEVDAAKSLVSVSPQVVSQEIDVAVPQGTLDNETESVEEKLATSEEPNSAETVESVERLYNVADNGAKTLVSNSKDIATGKEPTDAKPVEQPAEQVEDLLLKLLNKLPNSGGCEGSETVHTGEFTDLDHSALISEVVKRLSLLKEQQKDKETDTRRLDNHEFSADSAHGHVEKQGESTASDMRASENSSDEDLPLISTAHEGPRHSGMADEAASDSIFEPITSSVAGGEDYHTAQDDGREGGENDLLVSEPESSPTELELQNLAETVAADFVDVVLAHSEDTVGSVQSMADNKENILQGKDLLLDSHDTILHEVSDTENGLPSQSASVDVTSGMTEAPNLVNVELELERTSHLTPTENAGGEIQTQISVTNSSVVDGEDTDGMLKASDVDNSVEEPQTLCASECATENQSNVLRDGPTMGSGEILHQNVTEDEKERTSELGSLEWRSDCKESVVERIEPANEVATNSDLANSFADDEEVHNTDLKVSLNDDPALQQIAPLEATCDSRTEATPFTHDENAVNGDAGEATVESDNALEEASPLRSADGTQAESSMGLWNGLESTWHNSLDEPSSPQRLAEGSEEVSTEDSAYPGVGEPCNIEQQSRSADAPDGFVIPENNDVAEGWKVQIPNKSFSSQEETIKADSPTSVLDAVISMAPAEDVLSEDIAEVSLDDTTSERLSIQVVNIDDSEGMRVQESILDSSLIEEVEALQLQSAISDLESLNSKGEVFLNDESLQLESAISDLHSLNDSGQGFLDDLSPLGDRGAAADSMVRFPSLERIAADVYLPKPPSLSPEARHVLEGGVSPSDVCERLCPSSVSSPSSETETNLTQHLIEENTVLKELVKDVLKWSQWQSSATLTLHKMMEKLALEVLETKTTAKKAGKCKHAKSKRAAKKKNQKL</sequence>
<feature type="compositionally biased region" description="Basic and acidic residues" evidence="1">
    <location>
        <begin position="294"/>
        <end position="304"/>
    </location>
</feature>
<dbReference type="CDD" id="cd23767">
    <property type="entry name" value="IQCD"/>
    <property type="match status" value="1"/>
</dbReference>
<organism evidence="3 4">
    <name type="scientific">Ceratodon purpureus</name>
    <name type="common">Fire moss</name>
    <name type="synonym">Dicranum purpureum</name>
    <dbReference type="NCBI Taxonomy" id="3225"/>
    <lineage>
        <taxon>Eukaryota</taxon>
        <taxon>Viridiplantae</taxon>
        <taxon>Streptophyta</taxon>
        <taxon>Embryophyta</taxon>
        <taxon>Bryophyta</taxon>
        <taxon>Bryophytina</taxon>
        <taxon>Bryopsida</taxon>
        <taxon>Dicranidae</taxon>
        <taxon>Pseudoditrichales</taxon>
        <taxon>Ditrichaceae</taxon>
        <taxon>Ceratodon</taxon>
    </lineage>
</organism>
<feature type="compositionally biased region" description="Polar residues" evidence="1">
    <location>
        <begin position="425"/>
        <end position="443"/>
    </location>
</feature>
<feature type="region of interest" description="Disordered" evidence="1">
    <location>
        <begin position="757"/>
        <end position="866"/>
    </location>
</feature>
<dbReference type="EMBL" id="CM026429">
    <property type="protein sequence ID" value="KAG0565325.1"/>
    <property type="molecule type" value="Genomic_DNA"/>
</dbReference>
<evidence type="ECO:0000313" key="3">
    <source>
        <dbReference type="EMBL" id="KAG0565325.1"/>
    </source>
</evidence>
<dbReference type="GO" id="GO:0051087">
    <property type="term" value="F:protein-folding chaperone binding"/>
    <property type="evidence" value="ECO:0007669"/>
    <property type="project" value="InterPro"/>
</dbReference>
<keyword evidence="4" id="KW-1185">Reference proteome</keyword>
<dbReference type="PANTHER" id="PTHR33322:SF4">
    <property type="entry name" value="BAG DOMAIN CONTAINING PROTEIN, EXPRESSED"/>
    <property type="match status" value="1"/>
</dbReference>
<name>A0A8T0H3J2_CERPU</name>
<dbReference type="InterPro" id="IPR003103">
    <property type="entry name" value="BAG_domain"/>
</dbReference>
<feature type="domain" description="BAG" evidence="2">
    <location>
        <begin position="568"/>
        <end position="617"/>
    </location>
</feature>